<dbReference type="GO" id="GO:1901336">
    <property type="term" value="P:lactone biosynthetic process"/>
    <property type="evidence" value="ECO:0007669"/>
    <property type="project" value="UniProtKB-ARBA"/>
</dbReference>
<evidence type="ECO:0000256" key="2">
    <source>
        <dbReference type="ARBA" id="ARBA00022553"/>
    </source>
</evidence>
<dbReference type="InterPro" id="IPR016036">
    <property type="entry name" value="Malonyl_transacylase_ACP-bd"/>
</dbReference>
<dbReference type="InterPro" id="IPR020807">
    <property type="entry name" value="PKS_DH"/>
</dbReference>
<dbReference type="InterPro" id="IPR016035">
    <property type="entry name" value="Acyl_Trfase/lysoPLipase"/>
</dbReference>
<feature type="active site" description="Proton acceptor; for dehydratase activity" evidence="7">
    <location>
        <position position="1005"/>
    </location>
</feature>
<keyword evidence="5" id="KW-0511">Multifunctional enzyme</keyword>
<feature type="active site" description="Proton donor; for dehydratase activity" evidence="7">
    <location>
        <position position="1175"/>
    </location>
</feature>
<dbReference type="InterPro" id="IPR014043">
    <property type="entry name" value="Acyl_transferase_dom"/>
</dbReference>
<comment type="caution">
    <text evidence="12">The sequence shown here is derived from an EMBL/GenBank/DDBJ whole genome shotgun (WGS) entry which is preliminary data.</text>
</comment>
<evidence type="ECO:0000256" key="4">
    <source>
        <dbReference type="ARBA" id="ARBA00023002"/>
    </source>
</evidence>
<evidence type="ECO:0000313" key="13">
    <source>
        <dbReference type="Proteomes" id="UP000031192"/>
    </source>
</evidence>
<dbReference type="Pfam" id="PF13489">
    <property type="entry name" value="Methyltransf_23"/>
    <property type="match status" value="1"/>
</dbReference>
<dbReference type="Gene3D" id="3.40.50.720">
    <property type="entry name" value="NAD(P)-binding Rossmann-like Domain"/>
    <property type="match status" value="2"/>
</dbReference>
<dbReference type="GO" id="GO:0004312">
    <property type="term" value="F:fatty acid synthase activity"/>
    <property type="evidence" value="ECO:0007669"/>
    <property type="project" value="TreeGrafter"/>
</dbReference>
<dbReference type="Gene3D" id="3.90.180.10">
    <property type="entry name" value="Medium-chain alcohol dehydrogenases, catalytic domain"/>
    <property type="match status" value="1"/>
</dbReference>
<dbReference type="GO" id="GO:0016491">
    <property type="term" value="F:oxidoreductase activity"/>
    <property type="evidence" value="ECO:0007669"/>
    <property type="project" value="UniProtKB-KW"/>
</dbReference>
<dbReference type="InterPro" id="IPR057326">
    <property type="entry name" value="KR_dom"/>
</dbReference>
<dbReference type="SUPFAM" id="SSF55048">
    <property type="entry name" value="Probable ACP-binding domain of malonyl-CoA ACP transacylase"/>
    <property type="match status" value="1"/>
</dbReference>
<dbReference type="Pfam" id="PF08659">
    <property type="entry name" value="KR"/>
    <property type="match status" value="1"/>
</dbReference>
<dbReference type="InterPro" id="IPR029063">
    <property type="entry name" value="SAM-dependent_MTases_sf"/>
</dbReference>
<proteinExistence type="predicted"/>
<dbReference type="InterPro" id="IPR049900">
    <property type="entry name" value="PKS_mFAS_DH"/>
</dbReference>
<evidence type="ECO:0000256" key="7">
    <source>
        <dbReference type="PROSITE-ProRule" id="PRU01363"/>
    </source>
</evidence>
<dbReference type="InterPro" id="IPR009081">
    <property type="entry name" value="PP-bd_ACP"/>
</dbReference>
<keyword evidence="2" id="KW-0597">Phosphoprotein</keyword>
<dbReference type="Proteomes" id="UP000031192">
    <property type="component" value="Unassembled WGS sequence"/>
</dbReference>
<dbReference type="SUPFAM" id="SSF53335">
    <property type="entry name" value="S-adenosyl-L-methionine-dependent methyltransferases"/>
    <property type="match status" value="1"/>
</dbReference>
<sequence>MGSLAATVGNGETNQSSLEHPATRGGHTANGHTTNGHITNGLINNGHINNGHINNGHTLNGHFINGHTANDNGTINGSLNGLSYPGQTPMAICGMACRLPGGIASAEELWEFLLAKKNARTRVPESRYNVSAFHSPVSKPGTVATEYGHFLDDSVDLGALDTSVFPLNRTELERSDPQQRLMLEVAREAFEDAGVTDWRGKTVGCYIGNYGEDWSEMFAKEPQQYGLHRITGTGDFVIANRLSYEFDIRGPSVTIRTACSSALICINEACAAIARGDCEAAIVGGLNLILAPAMTISETEQGVLSKDGSCKTFSADANGYARGEAVTAVFIKPLTDAIRDGNPVRAVIRAVTNNSDGKTPGISHPSTSSQETLMRRAYAMAGITNFGETAMVECHGTGTPIGDPIEAKAVARVFGEQGVYIGSIKPNLGHTEGASGLVSLIKMVKALEHRTIPPQIRFTTPNPNIPFKEAKLTVPLEPTPWPQDRLERVSLNSFGVGGSNAHIILESAVMHNAATVIHDTPEEPQLLLYTASSAKSLARIIDNYRHWVERNPSKVADLAYTLARKRDHGTHRAFAIANGGAIETVSPPASIKSGTKPPNIVMVFTGQGAQWPQMGRQLWQSNETFKASIQHLDQCLQTISGEKPHYSIQEELKKPAKKSRVSSAEISQPLCTAIQIALVDSLKALGVVASAVVGHSSGEIAAAYASGALTASEAIMAAHHRGAVTNRQKRKGSMAAIGMSWRDTEKHLVPNVAIACDNSPKSVTISGDTDKVKAVVADIQMARPEVLARLLQVDKAYHSYHMAEIGDDYASLISSQVTGKGPSNALFFSSVTGKLLDGEHNLGSAYWRTNLESPVRFREAVTNLLNHEVGKHAVFIEIGPHSALAGPLRQIFTETSSPCPYLSAMIRNQDCLGSYLAAVGKLHSLNVNINLDVLFPTGSCLPDLPRYPWNHENTCWYESRLSKDWRFRKFPYHDLLGLRVVESTDLEPAWRNLFHLSNTPWVHDHKIGDDIVFPFAGYIAMAGEAVRQTTGINDGFSIQNVLVSTALVLPKGKPTEMMTTFRPKSLTTSLNSSWWEFTMASYNGHIWTKHCTGEAMALTSDLGPGQDPEPLPRKVNTAKWYSNMSKGGLDLGPCFQTLATIETSTSPEDNRAIGNVVNGRQGDEANYHIHPTVLDATIQILGAAAINGQMRKTKTWLPTSMDRLSVHRCSSDMVTSVSARLSSNHSVVGGGRCTAGGIVVVEAENIKMSLAANSLSSEVPDTHAAARYEWSADIDFMNLGELLLAPAGRSEHLHLLEELGQLCLLSSKRRLYSTSKPVVLAPHMLKYTSWITSASKVVVVNLASVMSNLDNENISARIHILSNRLADTPMSPVASAILEIWTKMDLLLSGQTLEDILPEETLSSVLQFVHKSIDHGPFIRHLAHSKPNLRILEIGGDRGSSAASGIAEDLTRPDGQVLCSKYTLSSPGFVSSKDQPMLLPNMEYTTLDIGQDPAEQGFEGRQYDLIIASNVIGATRSPQQSLANIKSLLSPGGRLLIQETCPSSKWATYVFGVLPTWWQGTADGSDEAAVLGPEIWQSKLAAAGLGSIEATVLDAEQPHQLAAAIVARHDLPLETAPRRVTVLVEDENGAATRRMLSRLEDDGYAVTRCKLDCSPPVGQDVLSCLDLDKPFVENLSEPRYQLLKDFLLGLGGAGVLWITALSQRGCRDPRYAQVLGLARCVRSEMIADFATCEVDSFDNAESMDMIPRVLAKFEKREDNADDAVKPDFEWAIIDGQVQVGRFHKFALRDELLLSEPAGKASLDIGTPGLVNSLRWVQQPREAELKPGNVEVQVHSVGLNFRDILVALGIVELPVRQFGFEAAGIITRVGKDVDPNQLKVGDRICCLKKQAFGTYIVTPDYSCTHVPDNITFDEAASMIMPYITAIHGLFATARLSRGQTVLIHSACGGVGLAAVQISQMVGAEVYCSVGREDKVEFLMNNFNIPRNRIFYSRDKSFVDDVMRETGGQGMDVILNSLSGELLHATWTCVAEFGTLVEIGKRDLIGRGKLDMEPFLKNRSYCCIDIDRVWSKPWILRKHMLDAFDWCAKGLVTPVRPVKSFPASQTQDAFRYMQKGFHIGRVGISISHSPEHPDTQFETVKMARPITFDGSGSYLLVGGLGGLGRAISVWMAEHGARELIYLSRSAGGDTKHDVFVAELKSMGCNVKLIQGDVTKLEDVEKAIKAATHALRGIIQMSMVLRDQNFTKMTFEEWTGATAPKVEGTWNLHHASLSAGTDLDFFVLFSSVSGIIGQPGQANYASANTFLDAFAQYRKGLGLAASVVDVGAVEDIGVITERQGLMSTMKATGFKGVTEQELLDAMVVAMFARARPTGQGNSPGFTSAFVEANTFVLGLDSSIPLSSPNNRSVWKRDRRMAAYHNAAATGAEAAASNDGLKSFLAGARADPAVLSSPETANLFAVEIGKKLFHLLLKPEEDLNIALPLVDLGLDSLVALELKAWWKQVFSFDISVLEMLAMGSLAALGKHAADQMIKITAIDKDAS</sequence>
<feature type="region of interest" description="Disordered" evidence="8">
    <location>
        <begin position="1"/>
        <end position="42"/>
    </location>
</feature>
<dbReference type="SMART" id="SM00826">
    <property type="entry name" value="PKS_DH"/>
    <property type="match status" value="1"/>
</dbReference>
<dbReference type="CDD" id="cd05195">
    <property type="entry name" value="enoyl_red"/>
    <property type="match status" value="1"/>
</dbReference>
<dbReference type="Gene3D" id="3.40.50.150">
    <property type="entry name" value="Vaccinia Virus protein VP39"/>
    <property type="match status" value="1"/>
</dbReference>
<dbReference type="Pfam" id="PF08240">
    <property type="entry name" value="ADH_N"/>
    <property type="match status" value="1"/>
</dbReference>
<keyword evidence="6" id="KW-0012">Acyltransferase</keyword>
<evidence type="ECO:0000313" key="12">
    <source>
        <dbReference type="EMBL" id="KID84197.1"/>
    </source>
</evidence>
<dbReference type="Gene3D" id="3.10.129.110">
    <property type="entry name" value="Polyketide synthase dehydratase"/>
    <property type="match status" value="1"/>
</dbReference>
<dbReference type="SUPFAM" id="SSF50129">
    <property type="entry name" value="GroES-like"/>
    <property type="match status" value="1"/>
</dbReference>
<dbReference type="PROSITE" id="PS52019">
    <property type="entry name" value="PKS_MFAS_DH"/>
    <property type="match status" value="1"/>
</dbReference>
<dbReference type="InterPro" id="IPR001227">
    <property type="entry name" value="Ac_transferase_dom_sf"/>
</dbReference>
<keyword evidence="3" id="KW-0808">Transferase</keyword>
<dbReference type="Pfam" id="PF02801">
    <property type="entry name" value="Ketoacyl-synt_C"/>
    <property type="match status" value="1"/>
</dbReference>
<dbReference type="InterPro" id="IPR050091">
    <property type="entry name" value="PKS_NRPS_Biosynth_Enz"/>
</dbReference>
<dbReference type="Pfam" id="PF16197">
    <property type="entry name" value="KAsynt_C_assoc"/>
    <property type="match status" value="1"/>
</dbReference>
<dbReference type="SUPFAM" id="SSF52151">
    <property type="entry name" value="FabD/lysophospholipase-like"/>
    <property type="match status" value="1"/>
</dbReference>
<dbReference type="Pfam" id="PF00698">
    <property type="entry name" value="Acyl_transf_1"/>
    <property type="match status" value="1"/>
</dbReference>
<dbReference type="SMART" id="SM00829">
    <property type="entry name" value="PKS_ER"/>
    <property type="match status" value="1"/>
</dbReference>
<dbReference type="SUPFAM" id="SSF51735">
    <property type="entry name" value="NAD(P)-binding Rossmann-fold domains"/>
    <property type="match status" value="2"/>
</dbReference>
<dbReference type="PANTHER" id="PTHR43775:SF28">
    <property type="entry name" value="SYNTHASE, PUTATIVE-RELATED"/>
    <property type="match status" value="1"/>
</dbReference>
<evidence type="ECO:0000256" key="6">
    <source>
        <dbReference type="ARBA" id="ARBA00023315"/>
    </source>
</evidence>
<dbReference type="InterPro" id="IPR013154">
    <property type="entry name" value="ADH-like_N"/>
</dbReference>
<dbReference type="Pfam" id="PF14765">
    <property type="entry name" value="PS-DH"/>
    <property type="match status" value="1"/>
</dbReference>
<dbReference type="InterPro" id="IPR020843">
    <property type="entry name" value="ER"/>
</dbReference>
<dbReference type="OrthoDB" id="4935675at2759"/>
<dbReference type="GO" id="GO:0006633">
    <property type="term" value="P:fatty acid biosynthetic process"/>
    <property type="evidence" value="ECO:0007669"/>
    <property type="project" value="TreeGrafter"/>
</dbReference>
<dbReference type="PANTHER" id="PTHR43775">
    <property type="entry name" value="FATTY ACID SYNTHASE"/>
    <property type="match status" value="1"/>
</dbReference>
<evidence type="ECO:0000256" key="3">
    <source>
        <dbReference type="ARBA" id="ARBA00022679"/>
    </source>
</evidence>
<feature type="domain" description="Carrier" evidence="9">
    <location>
        <begin position="2453"/>
        <end position="2528"/>
    </location>
</feature>
<dbReference type="Pfam" id="PF21089">
    <property type="entry name" value="PKS_DH_N"/>
    <property type="match status" value="1"/>
</dbReference>
<keyword evidence="13" id="KW-1185">Reference proteome</keyword>
<protein>
    <submittedName>
        <fullName evidence="12">Beta-ketoacyl synthase</fullName>
    </submittedName>
</protein>
<feature type="region of interest" description="N-terminal hotdog fold" evidence="7">
    <location>
        <begin position="973"/>
        <end position="1102"/>
    </location>
</feature>
<gene>
    <name evidence="12" type="ORF">MGU_08611</name>
</gene>
<dbReference type="SUPFAM" id="SSF53901">
    <property type="entry name" value="Thiolase-like"/>
    <property type="match status" value="1"/>
</dbReference>
<dbReference type="PROSITE" id="PS52004">
    <property type="entry name" value="KS3_2"/>
    <property type="match status" value="1"/>
</dbReference>
<dbReference type="SMART" id="SM00822">
    <property type="entry name" value="PKS_KR"/>
    <property type="match status" value="1"/>
</dbReference>
<feature type="region of interest" description="C-terminal hotdog fold" evidence="7">
    <location>
        <begin position="1112"/>
        <end position="1265"/>
    </location>
</feature>
<evidence type="ECO:0000256" key="1">
    <source>
        <dbReference type="ARBA" id="ARBA00022450"/>
    </source>
</evidence>
<dbReference type="GO" id="GO:0031177">
    <property type="term" value="F:phosphopantetheine binding"/>
    <property type="evidence" value="ECO:0007669"/>
    <property type="project" value="InterPro"/>
</dbReference>
<dbReference type="SMART" id="SM00825">
    <property type="entry name" value="PKS_KS"/>
    <property type="match status" value="1"/>
</dbReference>
<dbReference type="InterPro" id="IPR020841">
    <property type="entry name" value="PKS_Beta-ketoAc_synthase_dom"/>
</dbReference>
<dbReference type="InterPro" id="IPR049552">
    <property type="entry name" value="PKS_DH_N"/>
</dbReference>
<dbReference type="HOGENOM" id="CLU_000022_31_1_1"/>
<accession>A0A0B4GWX8</accession>
<organism evidence="12 13">
    <name type="scientific">Metarhizium guizhouense (strain ARSEF 977)</name>
    <dbReference type="NCBI Taxonomy" id="1276136"/>
    <lineage>
        <taxon>Eukaryota</taxon>
        <taxon>Fungi</taxon>
        <taxon>Dikarya</taxon>
        <taxon>Ascomycota</taxon>
        <taxon>Pezizomycotina</taxon>
        <taxon>Sordariomycetes</taxon>
        <taxon>Hypocreomycetidae</taxon>
        <taxon>Hypocreales</taxon>
        <taxon>Clavicipitaceae</taxon>
        <taxon>Metarhizium</taxon>
    </lineage>
</organism>
<dbReference type="InterPro" id="IPR042104">
    <property type="entry name" value="PKS_dehydratase_sf"/>
</dbReference>
<evidence type="ECO:0000259" key="11">
    <source>
        <dbReference type="PROSITE" id="PS52019"/>
    </source>
</evidence>
<dbReference type="GO" id="GO:0044550">
    <property type="term" value="P:secondary metabolite biosynthetic process"/>
    <property type="evidence" value="ECO:0007669"/>
    <property type="project" value="TreeGrafter"/>
</dbReference>
<dbReference type="Pfam" id="PF00550">
    <property type="entry name" value="PP-binding"/>
    <property type="match status" value="1"/>
</dbReference>
<dbReference type="Gene3D" id="3.40.366.10">
    <property type="entry name" value="Malonyl-Coenzyme A Acyl Carrier Protein, domain 2"/>
    <property type="match status" value="1"/>
</dbReference>
<dbReference type="Pfam" id="PF00109">
    <property type="entry name" value="ketoacyl-synt"/>
    <property type="match status" value="1"/>
</dbReference>
<dbReference type="InterPro" id="IPR016039">
    <property type="entry name" value="Thiolase-like"/>
</dbReference>
<feature type="domain" description="PKS/mFAS DH" evidence="11">
    <location>
        <begin position="973"/>
        <end position="1265"/>
    </location>
</feature>
<dbReference type="SMART" id="SM00827">
    <property type="entry name" value="PKS_AT"/>
    <property type="match status" value="1"/>
</dbReference>
<dbReference type="FunFam" id="3.40.50.720:FF:000209">
    <property type="entry name" value="Polyketide synthase Pks12"/>
    <property type="match status" value="1"/>
</dbReference>
<dbReference type="InterPro" id="IPR020806">
    <property type="entry name" value="PKS_PP-bd"/>
</dbReference>
<feature type="domain" description="Ketosynthase family 3 (KS3)" evidence="10">
    <location>
        <begin position="87"/>
        <end position="507"/>
    </location>
</feature>
<dbReference type="InterPro" id="IPR032821">
    <property type="entry name" value="PKS_assoc"/>
</dbReference>
<reference evidence="12 13" key="1">
    <citation type="journal article" date="2014" name="Proc. Natl. Acad. Sci. U.S.A.">
        <title>Trajectory and genomic determinants of fungal-pathogen speciation and host adaptation.</title>
        <authorList>
            <person name="Hu X."/>
            <person name="Xiao G."/>
            <person name="Zheng P."/>
            <person name="Shang Y."/>
            <person name="Su Y."/>
            <person name="Zhang X."/>
            <person name="Liu X."/>
            <person name="Zhan S."/>
            <person name="St Leger R.J."/>
            <person name="Wang C."/>
        </authorList>
    </citation>
    <scope>NUCLEOTIDE SEQUENCE [LARGE SCALE GENOMIC DNA]</scope>
    <source>
        <strain evidence="12 13">ARSEF 977</strain>
    </source>
</reference>
<dbReference type="InterPro" id="IPR036291">
    <property type="entry name" value="NAD(P)-bd_dom_sf"/>
</dbReference>
<keyword evidence="1" id="KW-0596">Phosphopantetheine</keyword>
<dbReference type="InterPro" id="IPR011032">
    <property type="entry name" value="GroES-like_sf"/>
</dbReference>
<keyword evidence="4" id="KW-0560">Oxidoreductase</keyword>
<dbReference type="PROSITE" id="PS50075">
    <property type="entry name" value="CARRIER"/>
    <property type="match status" value="1"/>
</dbReference>
<dbReference type="Pfam" id="PF13602">
    <property type="entry name" value="ADH_zinc_N_2"/>
    <property type="match status" value="1"/>
</dbReference>
<dbReference type="SMART" id="SM00823">
    <property type="entry name" value="PKS_PP"/>
    <property type="match status" value="1"/>
</dbReference>
<name>A0A0B4GWX8_METGA</name>
<evidence type="ECO:0000256" key="5">
    <source>
        <dbReference type="ARBA" id="ARBA00023268"/>
    </source>
</evidence>
<evidence type="ECO:0000256" key="8">
    <source>
        <dbReference type="SAM" id="MobiDB-lite"/>
    </source>
</evidence>
<dbReference type="InterPro" id="IPR036736">
    <property type="entry name" value="ACP-like_sf"/>
</dbReference>
<dbReference type="InterPro" id="IPR049551">
    <property type="entry name" value="PKS_DH_C"/>
</dbReference>
<dbReference type="InterPro" id="IPR014031">
    <property type="entry name" value="Ketoacyl_synth_C"/>
</dbReference>
<dbReference type="Gene3D" id="3.40.47.10">
    <property type="match status" value="1"/>
</dbReference>
<feature type="compositionally biased region" description="Low complexity" evidence="8">
    <location>
        <begin position="23"/>
        <end position="42"/>
    </location>
</feature>
<dbReference type="SUPFAM" id="SSF47336">
    <property type="entry name" value="ACP-like"/>
    <property type="match status" value="1"/>
</dbReference>
<evidence type="ECO:0000259" key="10">
    <source>
        <dbReference type="PROSITE" id="PS52004"/>
    </source>
</evidence>
<dbReference type="CDD" id="cd00833">
    <property type="entry name" value="PKS"/>
    <property type="match status" value="1"/>
</dbReference>
<dbReference type="EMBL" id="AZNH01000046">
    <property type="protein sequence ID" value="KID84197.1"/>
    <property type="molecule type" value="Genomic_DNA"/>
</dbReference>
<dbReference type="InterPro" id="IPR013968">
    <property type="entry name" value="PKS_KR"/>
</dbReference>
<evidence type="ECO:0000259" key="9">
    <source>
        <dbReference type="PROSITE" id="PS50075"/>
    </source>
</evidence>
<dbReference type="InterPro" id="IPR014030">
    <property type="entry name" value="Ketoacyl_synth_N"/>
</dbReference>